<proteinExistence type="predicted"/>
<dbReference type="Proteomes" id="UP000828390">
    <property type="component" value="Unassembled WGS sequence"/>
</dbReference>
<accession>A0A9D4KFA2</accession>
<gene>
    <name evidence="2" type="ORF">DPMN_112235</name>
</gene>
<reference evidence="2" key="2">
    <citation type="submission" date="2020-11" db="EMBL/GenBank/DDBJ databases">
        <authorList>
            <person name="McCartney M.A."/>
            <person name="Auch B."/>
            <person name="Kono T."/>
            <person name="Mallez S."/>
            <person name="Becker A."/>
            <person name="Gohl D.M."/>
            <person name="Silverstein K.A.T."/>
            <person name="Koren S."/>
            <person name="Bechman K.B."/>
            <person name="Herman A."/>
            <person name="Abrahante J.E."/>
            <person name="Garbe J."/>
        </authorList>
    </citation>
    <scope>NUCLEOTIDE SEQUENCE</scope>
    <source>
        <strain evidence="2">Duluth1</strain>
        <tissue evidence="2">Whole animal</tissue>
    </source>
</reference>
<feature type="compositionally biased region" description="Basic residues" evidence="1">
    <location>
        <begin position="1"/>
        <end position="12"/>
    </location>
</feature>
<keyword evidence="3" id="KW-1185">Reference proteome</keyword>
<comment type="caution">
    <text evidence="2">The sequence shown here is derived from an EMBL/GenBank/DDBJ whole genome shotgun (WGS) entry which is preliminary data.</text>
</comment>
<name>A0A9D4KFA2_DREPO</name>
<dbReference type="EMBL" id="JAIWYP010000004">
    <property type="protein sequence ID" value="KAH3838820.1"/>
    <property type="molecule type" value="Genomic_DNA"/>
</dbReference>
<organism evidence="2 3">
    <name type="scientific">Dreissena polymorpha</name>
    <name type="common">Zebra mussel</name>
    <name type="synonym">Mytilus polymorpha</name>
    <dbReference type="NCBI Taxonomy" id="45954"/>
    <lineage>
        <taxon>Eukaryota</taxon>
        <taxon>Metazoa</taxon>
        <taxon>Spiralia</taxon>
        <taxon>Lophotrochozoa</taxon>
        <taxon>Mollusca</taxon>
        <taxon>Bivalvia</taxon>
        <taxon>Autobranchia</taxon>
        <taxon>Heteroconchia</taxon>
        <taxon>Euheterodonta</taxon>
        <taxon>Imparidentia</taxon>
        <taxon>Neoheterodontei</taxon>
        <taxon>Myida</taxon>
        <taxon>Dreissenoidea</taxon>
        <taxon>Dreissenidae</taxon>
        <taxon>Dreissena</taxon>
    </lineage>
</organism>
<evidence type="ECO:0000313" key="3">
    <source>
        <dbReference type="Proteomes" id="UP000828390"/>
    </source>
</evidence>
<reference evidence="2" key="1">
    <citation type="journal article" date="2019" name="bioRxiv">
        <title>The Genome of the Zebra Mussel, Dreissena polymorpha: A Resource for Invasive Species Research.</title>
        <authorList>
            <person name="McCartney M.A."/>
            <person name="Auch B."/>
            <person name="Kono T."/>
            <person name="Mallez S."/>
            <person name="Zhang Y."/>
            <person name="Obille A."/>
            <person name="Becker A."/>
            <person name="Abrahante J.E."/>
            <person name="Garbe J."/>
            <person name="Badalamenti J.P."/>
            <person name="Herman A."/>
            <person name="Mangelson H."/>
            <person name="Liachko I."/>
            <person name="Sullivan S."/>
            <person name="Sone E.D."/>
            <person name="Koren S."/>
            <person name="Silverstein K.A.T."/>
            <person name="Beckman K.B."/>
            <person name="Gohl D.M."/>
        </authorList>
    </citation>
    <scope>NUCLEOTIDE SEQUENCE</scope>
    <source>
        <strain evidence="2">Duluth1</strain>
        <tissue evidence="2">Whole animal</tissue>
    </source>
</reference>
<feature type="compositionally biased region" description="Polar residues" evidence="1">
    <location>
        <begin position="35"/>
        <end position="45"/>
    </location>
</feature>
<sequence length="64" mass="7174">MEGTHHNVKKSRLAMPTHARQISEEEEYCLRADESPSSEVTTDPYSATDKYPTVTTLSDELDSS</sequence>
<feature type="region of interest" description="Disordered" evidence="1">
    <location>
        <begin position="1"/>
        <end position="64"/>
    </location>
</feature>
<evidence type="ECO:0000313" key="2">
    <source>
        <dbReference type="EMBL" id="KAH3838820.1"/>
    </source>
</evidence>
<dbReference type="AlphaFoldDB" id="A0A9D4KFA2"/>
<protein>
    <submittedName>
        <fullName evidence="2">Uncharacterized protein</fullName>
    </submittedName>
</protein>
<evidence type="ECO:0000256" key="1">
    <source>
        <dbReference type="SAM" id="MobiDB-lite"/>
    </source>
</evidence>